<dbReference type="RefSeq" id="WP_039186854.1">
    <property type="nucleotide sequence ID" value="NZ_CAUFSP010000001.1"/>
</dbReference>
<reference evidence="7 8" key="1">
    <citation type="submission" date="2017-08" db="EMBL/GenBank/DDBJ databases">
        <title>Draft Genome Sequence of Hafnia alvei CITHA-6 Isolated from Raw Bovine Milk.</title>
        <authorList>
            <person name="Culligan E.P."/>
            <person name="Mcsweeney A."/>
            <person name="O'Doherty C."/>
            <person name="Gleeson E."/>
            <person name="O'Riordan D."/>
            <person name="Sleator R.D."/>
        </authorList>
    </citation>
    <scope>NUCLEOTIDE SEQUENCE [LARGE SCALE GENOMIC DNA]</scope>
    <source>
        <strain evidence="7 8">CITHA-6</strain>
    </source>
</reference>
<evidence type="ECO:0000256" key="4">
    <source>
        <dbReference type="ARBA" id="ARBA00022764"/>
    </source>
</evidence>
<sequence length="175" mass="19634">MRKLTALMLASSLALGASMANAAETTASAAPAPAPAPAATQGNATAPMMMHHQMGMKGPHRGGMFEGLKLTDQQREQMQTIAKEFRAEHKKPMMGDHFKEMHKLVASDKFDESAARAQIEANNKERNDMMLERMKMENKMYNVLTPEQKKEFNQNFEKRIEKMQQRHAAMVAAEQ</sequence>
<dbReference type="GO" id="GO:0030288">
    <property type="term" value="C:outer membrane-bounded periplasmic space"/>
    <property type="evidence" value="ECO:0007669"/>
    <property type="project" value="TreeGrafter"/>
</dbReference>
<dbReference type="Proteomes" id="UP000218796">
    <property type="component" value="Unassembled WGS sequence"/>
</dbReference>
<feature type="coiled-coil region" evidence="5">
    <location>
        <begin position="119"/>
        <end position="173"/>
    </location>
</feature>
<comment type="subcellular location">
    <subcellularLocation>
        <location evidence="1">Periplasm</location>
    </subcellularLocation>
</comment>
<protein>
    <submittedName>
        <fullName evidence="7">ATP-independent periplasmic protein-refolding chaperone</fullName>
    </submittedName>
</protein>
<evidence type="ECO:0000256" key="5">
    <source>
        <dbReference type="SAM" id="Coils"/>
    </source>
</evidence>
<dbReference type="InterPro" id="IPR052211">
    <property type="entry name" value="Cpx_auxiliary_protein"/>
</dbReference>
<evidence type="ECO:0000256" key="3">
    <source>
        <dbReference type="ARBA" id="ARBA00022729"/>
    </source>
</evidence>
<feature type="signal peptide" evidence="6">
    <location>
        <begin position="1"/>
        <end position="22"/>
    </location>
</feature>
<proteinExistence type="inferred from homology"/>
<evidence type="ECO:0000256" key="2">
    <source>
        <dbReference type="ARBA" id="ARBA00008441"/>
    </source>
</evidence>
<name>A0A2A2M850_9GAMM</name>
<keyword evidence="8" id="KW-1185">Reference proteome</keyword>
<keyword evidence="3 6" id="KW-0732">Signal</keyword>
<dbReference type="CDD" id="cd09916">
    <property type="entry name" value="CpxP_like"/>
    <property type="match status" value="1"/>
</dbReference>
<dbReference type="Gene3D" id="1.20.120.1490">
    <property type="match status" value="1"/>
</dbReference>
<evidence type="ECO:0000313" key="8">
    <source>
        <dbReference type="Proteomes" id="UP000218796"/>
    </source>
</evidence>
<evidence type="ECO:0000256" key="6">
    <source>
        <dbReference type="SAM" id="SignalP"/>
    </source>
</evidence>
<keyword evidence="4" id="KW-0574">Periplasm</keyword>
<organism evidence="7 8">
    <name type="scientific">Hafnia paralvei</name>
    <dbReference type="NCBI Taxonomy" id="546367"/>
    <lineage>
        <taxon>Bacteria</taxon>
        <taxon>Pseudomonadati</taxon>
        <taxon>Pseudomonadota</taxon>
        <taxon>Gammaproteobacteria</taxon>
        <taxon>Enterobacterales</taxon>
        <taxon>Hafniaceae</taxon>
        <taxon>Hafnia</taxon>
    </lineage>
</organism>
<keyword evidence="5" id="KW-0175">Coiled coil</keyword>
<evidence type="ECO:0000256" key="1">
    <source>
        <dbReference type="ARBA" id="ARBA00004418"/>
    </source>
</evidence>
<dbReference type="EMBL" id="NQMS01000011">
    <property type="protein sequence ID" value="PAV94720.1"/>
    <property type="molecule type" value="Genomic_DNA"/>
</dbReference>
<dbReference type="PANTHER" id="PTHR38102:SF1">
    <property type="entry name" value="PERIPLASMIC CHAPERONE SPY"/>
    <property type="match status" value="1"/>
</dbReference>
<dbReference type="InterPro" id="IPR012899">
    <property type="entry name" value="LTXXQ"/>
</dbReference>
<dbReference type="NCBIfam" id="NF007769">
    <property type="entry name" value="PRK10455.1"/>
    <property type="match status" value="1"/>
</dbReference>
<dbReference type="AlphaFoldDB" id="A0A2A2M850"/>
<dbReference type="Pfam" id="PF07813">
    <property type="entry name" value="LTXXQ"/>
    <property type="match status" value="1"/>
</dbReference>
<dbReference type="GO" id="GO:0051082">
    <property type="term" value="F:unfolded protein binding"/>
    <property type="evidence" value="ECO:0007669"/>
    <property type="project" value="TreeGrafter"/>
</dbReference>
<dbReference type="PIRSF" id="PIRSF034445">
    <property type="entry name" value="CpxP_Spy"/>
    <property type="match status" value="1"/>
</dbReference>
<accession>A0A2A2M850</accession>
<dbReference type="PANTHER" id="PTHR38102">
    <property type="entry name" value="PERIPLASMIC CHAPERONE SPY"/>
    <property type="match status" value="1"/>
</dbReference>
<evidence type="ECO:0000313" key="7">
    <source>
        <dbReference type="EMBL" id="PAV94720.1"/>
    </source>
</evidence>
<comment type="similarity">
    <text evidence="2">Belongs to the CpxP/Spy family.</text>
</comment>
<gene>
    <name evidence="7" type="ORF">CJD50_19690</name>
</gene>
<dbReference type="OrthoDB" id="6415382at2"/>
<comment type="caution">
    <text evidence="7">The sequence shown here is derived from an EMBL/GenBank/DDBJ whole genome shotgun (WGS) entry which is preliminary data.</text>
</comment>
<feature type="chain" id="PRO_5012742489" evidence="6">
    <location>
        <begin position="23"/>
        <end position="175"/>
    </location>
</feature>